<keyword evidence="1" id="KW-1133">Transmembrane helix</keyword>
<reference evidence="3" key="1">
    <citation type="submission" date="2024-07" db="EMBL/GenBank/DDBJ databases">
        <title>Two chromosome-level genome assemblies of Korean endemic species Abeliophyllum distichum and Forsythia ovata (Oleaceae).</title>
        <authorList>
            <person name="Jang H."/>
        </authorList>
    </citation>
    <scope>NUCLEOTIDE SEQUENCE [LARGE SCALE GENOMIC DNA]</scope>
</reference>
<sequence>MASSYKKSYVANMKVHATISEPSYVMKQNTRGEFKGDEKFVIQINIQKLNSPSIETMECMNQQQSLKEFRLSYLFRLIFVLYLANFARLLWREAPKVVVMGGIGGGGEQYGLDVELDRVRWR</sequence>
<gene>
    <name evidence="2" type="ORF">Fot_21327</name>
</gene>
<protein>
    <submittedName>
        <fullName evidence="2">Uncharacterized protein</fullName>
    </submittedName>
</protein>
<dbReference type="EMBL" id="JBFOLJ010000006">
    <property type="protein sequence ID" value="KAL2528726.1"/>
    <property type="molecule type" value="Genomic_DNA"/>
</dbReference>
<organism evidence="2 3">
    <name type="scientific">Forsythia ovata</name>
    <dbReference type="NCBI Taxonomy" id="205694"/>
    <lineage>
        <taxon>Eukaryota</taxon>
        <taxon>Viridiplantae</taxon>
        <taxon>Streptophyta</taxon>
        <taxon>Embryophyta</taxon>
        <taxon>Tracheophyta</taxon>
        <taxon>Spermatophyta</taxon>
        <taxon>Magnoliopsida</taxon>
        <taxon>eudicotyledons</taxon>
        <taxon>Gunneridae</taxon>
        <taxon>Pentapetalae</taxon>
        <taxon>asterids</taxon>
        <taxon>lamiids</taxon>
        <taxon>Lamiales</taxon>
        <taxon>Oleaceae</taxon>
        <taxon>Forsythieae</taxon>
        <taxon>Forsythia</taxon>
    </lineage>
</organism>
<evidence type="ECO:0000256" key="1">
    <source>
        <dbReference type="SAM" id="Phobius"/>
    </source>
</evidence>
<proteinExistence type="predicted"/>
<dbReference type="Proteomes" id="UP001604277">
    <property type="component" value="Unassembled WGS sequence"/>
</dbReference>
<keyword evidence="1" id="KW-0472">Membrane</keyword>
<accession>A0ABD1UUX0</accession>
<evidence type="ECO:0000313" key="3">
    <source>
        <dbReference type="Proteomes" id="UP001604277"/>
    </source>
</evidence>
<evidence type="ECO:0000313" key="2">
    <source>
        <dbReference type="EMBL" id="KAL2528726.1"/>
    </source>
</evidence>
<feature type="transmembrane region" description="Helical" evidence="1">
    <location>
        <begin position="73"/>
        <end position="91"/>
    </location>
</feature>
<keyword evidence="3" id="KW-1185">Reference proteome</keyword>
<comment type="caution">
    <text evidence="2">The sequence shown here is derived from an EMBL/GenBank/DDBJ whole genome shotgun (WGS) entry which is preliminary data.</text>
</comment>
<name>A0ABD1UUX0_9LAMI</name>
<keyword evidence="1" id="KW-0812">Transmembrane</keyword>
<dbReference type="AlphaFoldDB" id="A0ABD1UUX0"/>